<organism evidence="2 3">
    <name type="scientific">Miscanthus lutarioriparius</name>
    <dbReference type="NCBI Taxonomy" id="422564"/>
    <lineage>
        <taxon>Eukaryota</taxon>
        <taxon>Viridiplantae</taxon>
        <taxon>Streptophyta</taxon>
        <taxon>Embryophyta</taxon>
        <taxon>Tracheophyta</taxon>
        <taxon>Spermatophyta</taxon>
        <taxon>Magnoliopsida</taxon>
        <taxon>Liliopsida</taxon>
        <taxon>Poales</taxon>
        <taxon>Poaceae</taxon>
        <taxon>PACMAD clade</taxon>
        <taxon>Panicoideae</taxon>
        <taxon>Andropogonodae</taxon>
        <taxon>Andropogoneae</taxon>
        <taxon>Saccharinae</taxon>
        <taxon>Miscanthus</taxon>
    </lineage>
</organism>
<dbReference type="EMBL" id="CAJGYO010000007">
    <property type="protein sequence ID" value="CAD6245951.1"/>
    <property type="molecule type" value="Genomic_DNA"/>
</dbReference>
<dbReference type="OrthoDB" id="685383at2759"/>
<dbReference type="AlphaFoldDB" id="A0A811PEY4"/>
<feature type="transmembrane region" description="Helical" evidence="1">
    <location>
        <begin position="80"/>
        <end position="96"/>
    </location>
</feature>
<proteinExistence type="predicted"/>
<dbReference type="PANTHER" id="PTHR33115">
    <property type="entry name" value="ARM REPEAT SUPERFAMILY PROTEIN"/>
    <property type="match status" value="1"/>
</dbReference>
<accession>A0A811PEY4</accession>
<evidence type="ECO:0008006" key="4">
    <source>
        <dbReference type="Google" id="ProtNLM"/>
    </source>
</evidence>
<dbReference type="Gene3D" id="1.25.10.10">
    <property type="entry name" value="Leucine-rich Repeat Variant"/>
    <property type="match status" value="1"/>
</dbReference>
<evidence type="ECO:0000256" key="1">
    <source>
        <dbReference type="SAM" id="Phobius"/>
    </source>
</evidence>
<keyword evidence="1" id="KW-0812">Transmembrane</keyword>
<name>A0A811PEY4_9POAL</name>
<evidence type="ECO:0000313" key="3">
    <source>
        <dbReference type="Proteomes" id="UP000604825"/>
    </source>
</evidence>
<keyword evidence="1" id="KW-1133">Transmembrane helix</keyword>
<dbReference type="PANTHER" id="PTHR33115:SF43">
    <property type="entry name" value="BLE2 PROTEIN"/>
    <property type="match status" value="1"/>
</dbReference>
<dbReference type="InterPro" id="IPR011989">
    <property type="entry name" value="ARM-like"/>
</dbReference>
<dbReference type="Proteomes" id="UP000604825">
    <property type="component" value="Unassembled WGS sequence"/>
</dbReference>
<dbReference type="SUPFAM" id="SSF48371">
    <property type="entry name" value="ARM repeat"/>
    <property type="match status" value="1"/>
</dbReference>
<gene>
    <name evidence="2" type="ORF">NCGR_LOCUS30232</name>
</gene>
<feature type="transmembrane region" description="Helical" evidence="1">
    <location>
        <begin position="279"/>
        <end position="298"/>
    </location>
</feature>
<reference evidence="2" key="1">
    <citation type="submission" date="2020-10" db="EMBL/GenBank/DDBJ databases">
        <authorList>
            <person name="Han B."/>
            <person name="Lu T."/>
            <person name="Zhao Q."/>
            <person name="Huang X."/>
            <person name="Zhao Y."/>
        </authorList>
    </citation>
    <scope>NUCLEOTIDE SEQUENCE</scope>
</reference>
<feature type="transmembrane region" description="Helical" evidence="1">
    <location>
        <begin position="341"/>
        <end position="359"/>
    </location>
</feature>
<feature type="transmembrane region" description="Helical" evidence="1">
    <location>
        <begin position="187"/>
        <end position="208"/>
    </location>
</feature>
<feature type="transmembrane region" description="Helical" evidence="1">
    <location>
        <begin position="237"/>
        <end position="258"/>
    </location>
</feature>
<feature type="transmembrane region" description="Helical" evidence="1">
    <location>
        <begin position="50"/>
        <end position="68"/>
    </location>
</feature>
<feature type="transmembrane region" description="Helical" evidence="1">
    <location>
        <begin position="436"/>
        <end position="459"/>
    </location>
</feature>
<feature type="transmembrane region" description="Helical" evidence="1">
    <location>
        <begin position="310"/>
        <end position="329"/>
    </location>
</feature>
<keyword evidence="3" id="KW-1185">Reference proteome</keyword>
<sequence>MATTPAGVHAAGEVSVQIPAAAADVGAGGELQQRERTLNRFVRAVAFWEWAGNAFGALAFLWATGVLLGGFCSDLKPTDFWFAMVIIFIEAFRIFSRNYKSDNQSMFGTTRALRWTNMPFARMLGRPQEGNEVVLVMGLWIDLVTWLPIIGPLFMGAIQAALLILMSKMHLRGGSQLTSSSQWHRKFQLWVVVAAYLIFYALDTSGAMDNLPYTTRLLYKIIPLGGETGYQYYYTRAFYVASVSAELLTMVVAALLLISRPPIVANLTNTPWGHSLLSLAKVVSAVSLAFGLAVAAWPPTLAIGVEAVDQTGFILSFTAAVLSLGSLQTPAANNSLSVRRCLCWIDAILHILFLWYLVVSGLNRGIVGPRLFTSLTAGLSSILLVAVLLIENFQVPAAVVQVFLSSLRFQSLHSDYHRLPKEDSTSPNMVPAIKVFYMLSICQGSFYITASILGLFSFFPRRMLVRQSKLRGQQGAKAIDLYYESAYMTCMETGLFSARKTVSLARFAKESLSSRSSDEIRLVGVLILGNLLHENRETNSSQELGTKIIRSKKTLPTLICMLGWQDTRLNAARVIAHLADRLTIAEIPGMLKLLSSLLDAGNDLLADQETSVHIVSSNGGNAGSQYTDEQLVGEHAQDKQGGCYWVHRCWKRMKDKWSVLDELPLTPQESGLTPHTGHEIAKSTYLISKIIGLISYSTGCENSNYEQQRAVICPSLNFVRRLASTKENIGVGVRQELCNSSFLLNNLMCLRTDAIIIGSCKVTICKLVHAFIGKDGPTNAYYDSDQSLRMAAGEALANLTTESPANCLVILEETGYEIIKDLKNMLCEDEYIYVAASLLQNICAQAKDKLRHQDASNHLSSAFPMVMENMMSAEGKHLEVLIGLVSQICDMIPESFIHDQLQLRTNQSELVQKLVGTLNSNRKPNPEYPRMRRVIVEMAISIVKLCPCYATILREGGMMEALSKVEMTPSKVEKHKVFYGNIGVVLESGPSLTALVSTAKGLIHSAAPTIALNKTTMLD</sequence>
<feature type="transmembrane region" description="Helical" evidence="1">
    <location>
        <begin position="143"/>
        <end position="166"/>
    </location>
</feature>
<comment type="caution">
    <text evidence="2">The sequence shown here is derived from an EMBL/GenBank/DDBJ whole genome shotgun (WGS) entry which is preliminary data.</text>
</comment>
<evidence type="ECO:0000313" key="2">
    <source>
        <dbReference type="EMBL" id="CAD6245951.1"/>
    </source>
</evidence>
<protein>
    <recommendedName>
        <fullName evidence="4">ARM repeat superfamily protein</fullName>
    </recommendedName>
</protein>
<keyword evidence="1" id="KW-0472">Membrane</keyword>
<dbReference type="InterPro" id="IPR016024">
    <property type="entry name" value="ARM-type_fold"/>
</dbReference>